<dbReference type="BioCyc" id="DPIE1322246:BN4_RS10600-MONOMER"/>
<organism evidence="2 3">
    <name type="scientific">Pseudodesulfovibrio piezophilus (strain DSM 21447 / JCM 15486 / C1TLV30)</name>
    <name type="common">Desulfovibrio piezophilus</name>
    <dbReference type="NCBI Taxonomy" id="1322246"/>
    <lineage>
        <taxon>Bacteria</taxon>
        <taxon>Pseudomonadati</taxon>
        <taxon>Thermodesulfobacteriota</taxon>
        <taxon>Desulfovibrionia</taxon>
        <taxon>Desulfovibrionales</taxon>
        <taxon>Desulfovibrionaceae</taxon>
    </lineage>
</organism>
<sequence length="1689" mass="191005">MSLMFLAQVANYLNGDQNDEWTPFYINSVIMFRGYSSIFKGTNGIGKTTLSKAILACLGWKNDFVLHTKERMSPPDSTMSHIRIEFVRPFADPEPMQAILPMDQVGVQGEHWVFGICGHKGTGDVIRYKYKGTIADVPLGNVVDGRHILLPDEDVQKMIESADEGAYSVSEAAWRKEVAHHIRPRQLRMLEKFQRQGAGDHSTSLFDVQAKGVERYDQAFFYSQIVPELMDGLHSEKKDGNADSEEVVESFEDTVVQGSQKLIQAKIKLGETKTRIDDLKKLQTGLVGLGQKAHEYSESKASYHKKLGKVAEIGAALDVVSHRELPGVPKWVGHSDEVAETLLMNMAIRPGIGPCLRPQGIDELLEIKKDRTTALLADTEIEYAKSLQVVEIINEETPAKKGGPSSGSYLSLANSLDFIDTIPASVFKVQPQNELHRREELKQIITMAFAHFGKKMDTSPHRKSMAIIEKQGNTEKSRLDSRKDKFEEINKDIQSIKDMRDSMAKPRAAWEAMRESEEFYSAQLDDPGRTGECVQKKFEKLDGEVSRLDQMIGGISDNEKSLLLFRDKYGNNADPLQIKTSLNETLERISSIKALYEASFEHLELEKGCLVSKVTELAVDYNGATSALSVISNQKEAWDRIQEVFQGLSYETIRDRLNEQELILEKVLADAKKDKGYLKEDMKERLGLGYTLIKKCTEQSDIIQRELCTSESALQEVLCALKDVEAFRAKYGEETTPEAELDLLNKWQLKTENRIEDLEACVKGFKDQLHILKSKQGAPSGVVAEALAMVQEETEFQMLFEVIEAEPTLSTEQKEEALEQLSATLFAPVVKSKVEAQAIANIFERENYPIPVFLLEGFQKLLRSNELSNLSDAIFAHKSKMVGIILNKDEREALKARLEKKIVTYGKAVSVANEFALKIGPSSPLAKALIRAQTAVESDAETKASKRFSEVIGKARRLIHVSKVFDNACDDWGEAPQRLNSFEKDFAGLLELQMGRASCVHDVEEVSSLAIESAVGNLHEDMGTASQKLQSTVKEFEGRLVDYEADINKEARLIQGRVDAAKDNLFKFKEEFRNESSFATNFARAKGFSESIYEEAKLGVRNTKDVLDSHSGALEESNDALIAISESVAELKVREENVANRLDKLNFDDLAAFIACGEGNDKDDLVKRCDQTKEERADWMLLLKYEYDQAQKYVPKRREDEDLLVRLESLKEERAGIEDEIKSIKDRLEVINKSYAELKNKSLEYDLQLLKIQKQRKAFASLLGEIETLDKKEDSPEIEAVRQHVDSVFKAVDEEHYESLVEFVRAIASTLEAFKAERKVERAKTAKNKMITKKDAFGDACDRFVENNKEKILTGMANDLLSAKSQPGMIGKIIQEKRREIEEKDEHYDVQKGIFDDLWRDLLVRMKNMSAQAKDSFRLLRRVCNKYKEGATFFLEADVASDEAIMAILEEIRDRVELQNAKLQLELESGNITPKHAKRTAEKGYNSQFMADVRNTLFKGFFINVSIKFRHPEIAGHNKRLYDDNKLSDGQKTALQLLMVVRLAEYAIYRDRLKERPRGRVRRKSQAEHSFILLDGMLSNLSDDDLISESLSALKSCLGSFQLIGFIHNRGYVNNYDVFPCYNEARKWDIKRPNKSSSKWVRVLDIDKDGEEVDHTSGVEVWHSAVVPLESEQAGLTFDDNVEVEAEAR</sequence>
<dbReference type="Proteomes" id="UP000011724">
    <property type="component" value="Chromosome"/>
</dbReference>
<dbReference type="RefSeq" id="WP_015415386.1">
    <property type="nucleotide sequence ID" value="NC_020409.1"/>
</dbReference>
<feature type="coiled-coil region" evidence="1">
    <location>
        <begin position="1200"/>
        <end position="1241"/>
    </location>
</feature>
<dbReference type="STRING" id="1322246.BN4_12107"/>
<evidence type="ECO:0000313" key="2">
    <source>
        <dbReference type="EMBL" id="CCH49342.1"/>
    </source>
</evidence>
<protein>
    <submittedName>
        <fullName evidence="2">Uncharacterized protein</fullName>
    </submittedName>
</protein>
<accession>M1WT85</accession>
<dbReference type="HOGENOM" id="CLU_241525_0_0_7"/>
<dbReference type="PATRIC" id="fig|879567.3.peg.2246"/>
<evidence type="ECO:0000256" key="1">
    <source>
        <dbReference type="SAM" id="Coils"/>
    </source>
</evidence>
<gene>
    <name evidence="2" type="ordered locus">BN4_12107</name>
</gene>
<name>M1WT85_PSEP2</name>
<reference evidence="2 3" key="1">
    <citation type="journal article" date="2013" name="PLoS ONE">
        <title>The first genomic and proteomic characterization of a deep-sea sulfate reducer: insights into the piezophilic lifestyle of Desulfovibrio piezophilus.</title>
        <authorList>
            <person name="Pradel N."/>
            <person name="Ji B."/>
            <person name="Gimenez G."/>
            <person name="Talla E."/>
            <person name="Lenoble P."/>
            <person name="Garel M."/>
            <person name="Tamburini C."/>
            <person name="Fourquet P."/>
            <person name="Lebrun R."/>
            <person name="Bertin P."/>
            <person name="Denis Y."/>
            <person name="Pophillat M."/>
            <person name="Barbe V."/>
            <person name="Ollivier B."/>
            <person name="Dolla A."/>
        </authorList>
    </citation>
    <scope>NUCLEOTIDE SEQUENCE [LARGE SCALE GENOMIC DNA]</scope>
    <source>
        <strain evidence="3">DSM 10523 / SB164P1</strain>
    </source>
</reference>
<reference evidence="3" key="2">
    <citation type="journal article" date="2013" name="Stand. Genomic Sci.">
        <title>Complete genome sequence of Desulfocapsa sulfexigens, a marine deltaproteobacterium specialized in disproportionating inorganic sulfur compounds.</title>
        <authorList>
            <person name="Finster K.W."/>
            <person name="Kjeldsen K.U."/>
            <person name="Kube M."/>
            <person name="Reinhardt R."/>
            <person name="Mussmann M."/>
            <person name="Amann R."/>
            <person name="Schreiber L."/>
        </authorList>
    </citation>
    <scope>NUCLEOTIDE SEQUENCE [LARGE SCALE GENOMIC DNA]</scope>
    <source>
        <strain evidence="3">DSM 10523 / SB164P1</strain>
    </source>
</reference>
<dbReference type="KEGG" id="dpi:BN4_12107"/>
<keyword evidence="1" id="KW-0175">Coiled coil</keyword>
<dbReference type="EMBL" id="FO203427">
    <property type="protein sequence ID" value="CCH49342.1"/>
    <property type="molecule type" value="Genomic_DNA"/>
</dbReference>
<dbReference type="eggNOG" id="COG1196">
    <property type="taxonomic scope" value="Bacteria"/>
</dbReference>
<proteinExistence type="predicted"/>
<dbReference type="OrthoDB" id="9145695at2"/>
<keyword evidence="3" id="KW-1185">Reference proteome</keyword>
<evidence type="ECO:0000313" key="3">
    <source>
        <dbReference type="Proteomes" id="UP000011724"/>
    </source>
</evidence>